<dbReference type="Proteomes" id="UP000799755">
    <property type="component" value="Unassembled WGS sequence"/>
</dbReference>
<evidence type="ECO:0000313" key="2">
    <source>
        <dbReference type="Proteomes" id="UP000799755"/>
    </source>
</evidence>
<keyword evidence="2" id="KW-1185">Reference proteome</keyword>
<proteinExistence type="predicted"/>
<evidence type="ECO:0000313" key="1">
    <source>
        <dbReference type="EMBL" id="KAF2473084.1"/>
    </source>
</evidence>
<reference evidence="1" key="1">
    <citation type="journal article" date="2020" name="Stud. Mycol.">
        <title>101 Dothideomycetes genomes: a test case for predicting lifestyles and emergence of pathogens.</title>
        <authorList>
            <person name="Haridas S."/>
            <person name="Albert R."/>
            <person name="Binder M."/>
            <person name="Bloem J."/>
            <person name="Labutti K."/>
            <person name="Salamov A."/>
            <person name="Andreopoulos B."/>
            <person name="Baker S."/>
            <person name="Barry K."/>
            <person name="Bills G."/>
            <person name="Bluhm B."/>
            <person name="Cannon C."/>
            <person name="Castanera R."/>
            <person name="Culley D."/>
            <person name="Daum C."/>
            <person name="Ezra D."/>
            <person name="Gonzalez J."/>
            <person name="Henrissat B."/>
            <person name="Kuo A."/>
            <person name="Liang C."/>
            <person name="Lipzen A."/>
            <person name="Lutzoni F."/>
            <person name="Magnuson J."/>
            <person name="Mondo S."/>
            <person name="Nolan M."/>
            <person name="Ohm R."/>
            <person name="Pangilinan J."/>
            <person name="Park H.-J."/>
            <person name="Ramirez L."/>
            <person name="Alfaro M."/>
            <person name="Sun H."/>
            <person name="Tritt A."/>
            <person name="Yoshinaga Y."/>
            <person name="Zwiers L.-H."/>
            <person name="Turgeon B."/>
            <person name="Goodwin S."/>
            <person name="Spatafora J."/>
            <person name="Crous P."/>
            <person name="Grigoriev I."/>
        </authorList>
    </citation>
    <scope>NUCLEOTIDE SEQUENCE</scope>
    <source>
        <strain evidence="1">ATCC 200398</strain>
    </source>
</reference>
<accession>A0ACB6R1F9</accession>
<sequence length="711" mass="77735">MSGLEVVGAVAAVVSAFHGGAELVAHIKKKRRRRSKSQQEFEEKQLQDSLQTGETTVGQRYVADIKELGEIVRIGDAVARDRLLHIAVVMQAEIIKSLQLAVKYENAVLNLKILHEASILNRQETIVTLDELKQRILITRPVLRTLEAPPPATPEGQRHSISSLESVQGFRTAASFNTVPDDYIPEAVTIPGPGDLKESKTGLAKYFQMRRQNSTSSTASGQHRPTSSTGSINFSPALNYLIQGSDNRGSIMKDIDEIISSYQGLRLDDNKRDTLAILNGGNNGSKRDTLAILQGGENYKRDTIGLNRDALQMLRNLPPTPEESHEGPEYPAFNHNIFDPQNAYSQYFTPAPIPLPQRHSSKDSRWSTSSSVYSDTVPPSLYSHDSKSSNESRTPSIAPDFSALNSPSASPIPPFSTPQRPRTPIMEDGGALKAGRTRVHLVPVQDSSSSGGNNTSRPFGISALASSSASLVSPQPIPPVPTPAPASAPGPPTPVLKHTNSAGSYSSAPSFRSNTIAGPLPTQERMMDGRPCKDNNYWGFCKGAWAVREELKKGIGLHTRPIGQYNTIQIWQCKQCTFSGKTYAGKKKKEVVVDPNIHTSAVGIRYKWIFLAKSHVKKKNGDSSGKMSEDCNYGCVICSVEGNVTGIYGNVETLMNHIFLEHVRDLSEKTAQKAKIVMGREASRDEEWDLNVPTMDVLSEKEIARVDGLMM</sequence>
<dbReference type="EMBL" id="MU003500">
    <property type="protein sequence ID" value="KAF2473084.1"/>
    <property type="molecule type" value="Genomic_DNA"/>
</dbReference>
<name>A0ACB6R1F9_9PLEO</name>
<gene>
    <name evidence="1" type="ORF">BDR25DRAFT_302100</name>
</gene>
<organism evidence="1 2">
    <name type="scientific">Lindgomyces ingoldianus</name>
    <dbReference type="NCBI Taxonomy" id="673940"/>
    <lineage>
        <taxon>Eukaryota</taxon>
        <taxon>Fungi</taxon>
        <taxon>Dikarya</taxon>
        <taxon>Ascomycota</taxon>
        <taxon>Pezizomycotina</taxon>
        <taxon>Dothideomycetes</taxon>
        <taxon>Pleosporomycetidae</taxon>
        <taxon>Pleosporales</taxon>
        <taxon>Lindgomycetaceae</taxon>
        <taxon>Lindgomyces</taxon>
    </lineage>
</organism>
<comment type="caution">
    <text evidence="1">The sequence shown here is derived from an EMBL/GenBank/DDBJ whole genome shotgun (WGS) entry which is preliminary data.</text>
</comment>
<protein>
    <submittedName>
        <fullName evidence="1">Uncharacterized protein</fullName>
    </submittedName>
</protein>